<gene>
    <name evidence="1" type="ORF">ACCO45_006550</name>
</gene>
<accession>A0ACC4DSX8</accession>
<evidence type="ECO:0000313" key="1">
    <source>
        <dbReference type="EMBL" id="KAL3958388.1"/>
    </source>
</evidence>
<evidence type="ECO:0000313" key="2">
    <source>
        <dbReference type="Proteomes" id="UP001638806"/>
    </source>
</evidence>
<dbReference type="Proteomes" id="UP001638806">
    <property type="component" value="Unassembled WGS sequence"/>
</dbReference>
<name>A0ACC4DSX8_PURLI</name>
<proteinExistence type="predicted"/>
<protein>
    <submittedName>
        <fullName evidence="1">Uncharacterized protein</fullName>
    </submittedName>
</protein>
<comment type="caution">
    <text evidence="1">The sequence shown here is derived from an EMBL/GenBank/DDBJ whole genome shotgun (WGS) entry which is preliminary data.</text>
</comment>
<reference evidence="1" key="1">
    <citation type="submission" date="2024-12" db="EMBL/GenBank/DDBJ databases">
        <title>Comparative genomics and development of molecular markers within Purpureocillium lilacinum and among Purpureocillium species.</title>
        <authorList>
            <person name="Yeh Z.-Y."/>
            <person name="Ni N.-T."/>
            <person name="Lo P.-H."/>
            <person name="Mushyakhwo K."/>
            <person name="Lin C.-F."/>
            <person name="Nai Y.-S."/>
        </authorList>
    </citation>
    <scope>NUCLEOTIDE SEQUENCE</scope>
    <source>
        <strain evidence="1">NCHU-NPUST-175</strain>
    </source>
</reference>
<sequence length="158" mass="17614">MSLSTASNWVLNFGIAYSTPFMVGKGDGSASFGPKVFFIWGAFCIIAVFFVWCMVYETSKISLEQIDEMYERVNHAWNSKAFEPSWSFQQMLHDGWSPSAVPPPEHELQATSSHSTAETTLGDSNSSTITIHHDNENVTPQTNQNKSTPTMANVDFSY</sequence>
<keyword evidence="2" id="KW-1185">Reference proteome</keyword>
<dbReference type="EMBL" id="JBGNUJ010000006">
    <property type="protein sequence ID" value="KAL3958388.1"/>
    <property type="molecule type" value="Genomic_DNA"/>
</dbReference>
<organism evidence="1 2">
    <name type="scientific">Purpureocillium lilacinum</name>
    <name type="common">Paecilomyces lilacinus</name>
    <dbReference type="NCBI Taxonomy" id="33203"/>
    <lineage>
        <taxon>Eukaryota</taxon>
        <taxon>Fungi</taxon>
        <taxon>Dikarya</taxon>
        <taxon>Ascomycota</taxon>
        <taxon>Pezizomycotina</taxon>
        <taxon>Sordariomycetes</taxon>
        <taxon>Hypocreomycetidae</taxon>
        <taxon>Hypocreales</taxon>
        <taxon>Ophiocordycipitaceae</taxon>
        <taxon>Purpureocillium</taxon>
    </lineage>
</organism>